<evidence type="ECO:0000256" key="2">
    <source>
        <dbReference type="ARBA" id="ARBA00023125"/>
    </source>
</evidence>
<keyword evidence="2" id="KW-0238">DNA-binding</keyword>
<dbReference type="CDD" id="cd06976">
    <property type="entry name" value="cupin_MtlR-like_N"/>
    <property type="match status" value="1"/>
</dbReference>
<dbReference type="GO" id="GO:0043565">
    <property type="term" value="F:sequence-specific DNA binding"/>
    <property type="evidence" value="ECO:0007669"/>
    <property type="project" value="InterPro"/>
</dbReference>
<dbReference type="InterPro" id="IPR020449">
    <property type="entry name" value="Tscrpt_reg_AraC-type_HTH"/>
</dbReference>
<accession>A0A1C2DFC4</accession>
<protein>
    <submittedName>
        <fullName evidence="5">Transcriptional regulator</fullName>
    </submittedName>
</protein>
<sequence>MKPYLERVPASPDSSWSMLNRRLDDGIPFQWHHHPELELTLTLNSRGHRFIGDHVGSFDGIDLVLVGPNLPHTWSSSERLDPALPHVALVIWFRQEWIETITRSSVEFGAVAALVARAGAGLRFSTAAAMALADDFGRLFDLPAPQRLLAMLGILGQLAEDADAVALSSEAFAPVERDAGAERIDRVLTHIHQFYAEEIRLDDLADVAALSVSGTHRLFSRHMRTTISEYIIRLRIGDACARLSATGQPIQHIASAVGYGSLANFNRQFRRLRGMSPRDYRARFRL</sequence>
<evidence type="ECO:0000259" key="4">
    <source>
        <dbReference type="PROSITE" id="PS01124"/>
    </source>
</evidence>
<dbReference type="RefSeq" id="WP_024922862.1">
    <property type="nucleotide sequence ID" value="NZ_MDEO01000036.1"/>
</dbReference>
<evidence type="ECO:0000313" key="6">
    <source>
        <dbReference type="Proteomes" id="UP000094412"/>
    </source>
</evidence>
<dbReference type="STRING" id="1566387.QV13_28690"/>
<dbReference type="PANTHER" id="PTHR43280:SF27">
    <property type="entry name" value="TRANSCRIPTIONAL REGULATOR MTLR"/>
    <property type="match status" value="1"/>
</dbReference>
<proteinExistence type="predicted"/>
<dbReference type="Proteomes" id="UP000094412">
    <property type="component" value="Unassembled WGS sequence"/>
</dbReference>
<reference evidence="5 6" key="1">
    <citation type="submission" date="2016-08" db="EMBL/GenBank/DDBJ databases">
        <title>Whole genome sequence of Mesorhizobium sp. strain UASWS1009 isolated from industrial sewage.</title>
        <authorList>
            <person name="Crovadore J."/>
            <person name="Calmin G."/>
            <person name="Chablais R."/>
            <person name="Cochard B."/>
            <person name="Lefort F."/>
        </authorList>
    </citation>
    <scope>NUCLEOTIDE SEQUENCE [LARGE SCALE GENOMIC DNA]</scope>
    <source>
        <strain evidence="5 6">UASWS1009</strain>
    </source>
</reference>
<dbReference type="AlphaFoldDB" id="A0A1C2DFC4"/>
<comment type="caution">
    <text evidence="5">The sequence shown here is derived from an EMBL/GenBank/DDBJ whole genome shotgun (WGS) entry which is preliminary data.</text>
</comment>
<feature type="domain" description="HTH araC/xylS-type" evidence="4">
    <location>
        <begin position="185"/>
        <end position="283"/>
    </location>
</feature>
<keyword evidence="1" id="KW-0805">Transcription regulation</keyword>
<dbReference type="SUPFAM" id="SSF46689">
    <property type="entry name" value="Homeodomain-like"/>
    <property type="match status" value="2"/>
</dbReference>
<evidence type="ECO:0000313" key="5">
    <source>
        <dbReference type="EMBL" id="OCX13464.1"/>
    </source>
</evidence>
<dbReference type="EMBL" id="MDEO01000036">
    <property type="protein sequence ID" value="OCX13464.1"/>
    <property type="molecule type" value="Genomic_DNA"/>
</dbReference>
<name>A0A1C2DFC4_9HYPH</name>
<dbReference type="Gene3D" id="1.10.10.60">
    <property type="entry name" value="Homeodomain-like"/>
    <property type="match status" value="2"/>
</dbReference>
<dbReference type="SMART" id="SM00342">
    <property type="entry name" value="HTH_ARAC"/>
    <property type="match status" value="1"/>
</dbReference>
<gene>
    <name evidence="5" type="ORF">QV13_28690</name>
</gene>
<keyword evidence="6" id="KW-1185">Reference proteome</keyword>
<dbReference type="PRINTS" id="PR00032">
    <property type="entry name" value="HTHARAC"/>
</dbReference>
<dbReference type="PANTHER" id="PTHR43280">
    <property type="entry name" value="ARAC-FAMILY TRANSCRIPTIONAL REGULATOR"/>
    <property type="match status" value="1"/>
</dbReference>
<evidence type="ECO:0000256" key="3">
    <source>
        <dbReference type="ARBA" id="ARBA00023163"/>
    </source>
</evidence>
<dbReference type="InterPro" id="IPR018060">
    <property type="entry name" value="HTH_AraC"/>
</dbReference>
<dbReference type="OrthoDB" id="9816011at2"/>
<dbReference type="Pfam" id="PF12833">
    <property type="entry name" value="HTH_18"/>
    <property type="match status" value="1"/>
</dbReference>
<dbReference type="GO" id="GO:0003700">
    <property type="term" value="F:DNA-binding transcription factor activity"/>
    <property type="evidence" value="ECO:0007669"/>
    <property type="project" value="InterPro"/>
</dbReference>
<organism evidence="5 6">
    <name type="scientific">Mesorhizobium hungaricum</name>
    <dbReference type="NCBI Taxonomy" id="1566387"/>
    <lineage>
        <taxon>Bacteria</taxon>
        <taxon>Pseudomonadati</taxon>
        <taxon>Pseudomonadota</taxon>
        <taxon>Alphaproteobacteria</taxon>
        <taxon>Hyphomicrobiales</taxon>
        <taxon>Phyllobacteriaceae</taxon>
        <taxon>Mesorhizobium</taxon>
    </lineage>
</organism>
<dbReference type="InterPro" id="IPR009057">
    <property type="entry name" value="Homeodomain-like_sf"/>
</dbReference>
<dbReference type="PROSITE" id="PS01124">
    <property type="entry name" value="HTH_ARAC_FAMILY_2"/>
    <property type="match status" value="1"/>
</dbReference>
<keyword evidence="3" id="KW-0804">Transcription</keyword>
<evidence type="ECO:0000256" key="1">
    <source>
        <dbReference type="ARBA" id="ARBA00023015"/>
    </source>
</evidence>